<organism evidence="2 3">
    <name type="scientific">Lithospermum erythrorhizon</name>
    <name type="common">Purple gromwell</name>
    <name type="synonym">Lithospermum officinale var. erythrorhizon</name>
    <dbReference type="NCBI Taxonomy" id="34254"/>
    <lineage>
        <taxon>Eukaryota</taxon>
        <taxon>Viridiplantae</taxon>
        <taxon>Streptophyta</taxon>
        <taxon>Embryophyta</taxon>
        <taxon>Tracheophyta</taxon>
        <taxon>Spermatophyta</taxon>
        <taxon>Magnoliopsida</taxon>
        <taxon>eudicotyledons</taxon>
        <taxon>Gunneridae</taxon>
        <taxon>Pentapetalae</taxon>
        <taxon>asterids</taxon>
        <taxon>lamiids</taxon>
        <taxon>Boraginales</taxon>
        <taxon>Boraginaceae</taxon>
        <taxon>Boraginoideae</taxon>
        <taxon>Lithospermeae</taxon>
        <taxon>Lithospermum</taxon>
    </lineage>
</organism>
<protein>
    <submittedName>
        <fullName evidence="2">Uncharacterized protein</fullName>
    </submittedName>
</protein>
<feature type="transmembrane region" description="Helical" evidence="1">
    <location>
        <begin position="60"/>
        <end position="77"/>
    </location>
</feature>
<keyword evidence="1" id="KW-0812">Transmembrane</keyword>
<dbReference type="PANTHER" id="PTHR31645:SF20">
    <property type="entry name" value="METAL-NICOTIANAMINE TRANSPORTER YSL7"/>
    <property type="match status" value="1"/>
</dbReference>
<dbReference type="AlphaFoldDB" id="A0AAV3R862"/>
<evidence type="ECO:0000256" key="1">
    <source>
        <dbReference type="SAM" id="Phobius"/>
    </source>
</evidence>
<dbReference type="GO" id="GO:0035673">
    <property type="term" value="F:oligopeptide transmembrane transporter activity"/>
    <property type="evidence" value="ECO:0007669"/>
    <property type="project" value="InterPro"/>
</dbReference>
<evidence type="ECO:0000313" key="2">
    <source>
        <dbReference type="EMBL" id="GAA0171182.1"/>
    </source>
</evidence>
<keyword evidence="1" id="KW-0472">Membrane</keyword>
<name>A0AAV3R862_LITER</name>
<evidence type="ECO:0000313" key="3">
    <source>
        <dbReference type="Proteomes" id="UP001454036"/>
    </source>
</evidence>
<dbReference type="PANTHER" id="PTHR31645">
    <property type="entry name" value="OLIGOPEPTIDE TRANSPORTER YGL114W-RELATED"/>
    <property type="match status" value="1"/>
</dbReference>
<dbReference type="GO" id="GO:0016020">
    <property type="term" value="C:membrane"/>
    <property type="evidence" value="ECO:0007669"/>
    <property type="project" value="TreeGrafter"/>
</dbReference>
<comment type="caution">
    <text evidence="2">The sequence shown here is derived from an EMBL/GenBank/DDBJ whole genome shotgun (WGS) entry which is preliminary data.</text>
</comment>
<dbReference type="EMBL" id="BAABME010024939">
    <property type="protein sequence ID" value="GAA0171182.1"/>
    <property type="molecule type" value="Genomic_DNA"/>
</dbReference>
<sequence length="78" mass="8733">MSPPNDDDDNKEGGESLEMMFKNVDVPNWKNQISWRSIVRSTILSVVFTFIVMKLNLTTFVIPSLNVAAGLMGFAILK</sequence>
<reference evidence="2 3" key="1">
    <citation type="submission" date="2024-01" db="EMBL/GenBank/DDBJ databases">
        <title>The complete chloroplast genome sequence of Lithospermum erythrorhizon: insights into the phylogenetic relationship among Boraginaceae species and the maternal lineages of purple gromwells.</title>
        <authorList>
            <person name="Okada T."/>
            <person name="Watanabe K."/>
        </authorList>
    </citation>
    <scope>NUCLEOTIDE SEQUENCE [LARGE SCALE GENOMIC DNA]</scope>
</reference>
<dbReference type="Proteomes" id="UP001454036">
    <property type="component" value="Unassembled WGS sequence"/>
</dbReference>
<keyword evidence="3" id="KW-1185">Reference proteome</keyword>
<proteinExistence type="predicted"/>
<accession>A0AAV3R862</accession>
<keyword evidence="1" id="KW-1133">Transmembrane helix</keyword>
<dbReference type="InterPro" id="IPR045035">
    <property type="entry name" value="YSL-like"/>
</dbReference>
<gene>
    <name evidence="2" type="ORF">LIER_41100</name>
</gene>